<feature type="region of interest" description="Disordered" evidence="1">
    <location>
        <begin position="438"/>
        <end position="509"/>
    </location>
</feature>
<sequence length="509" mass="54611">MRLALRYAARTDVGLGPKTRNEDSGYAGPHLLAVADGMGGTVGGDVASATTIMTVRALDTPSHPEPLRALGQAAIEANARIAERIETDPHLEGMGTTLTAALFDGYRASVAHIGDSRAYLLRDGRLRMLTHDHTFVQSLVDEGRITPEEAEVHPHRSLIIRALEGRQDARPDLFAIELEVGDRLLLCSDGLDNAGIKDPVIEAILLRSATPDEAAAALVEAALRQGSPDNVTCVVADLVDANEVDASMSEPVLVGAVSEADPRLFGDLGGGDFPSGRGPSAPSDPVPPPSPTETTAPLEATPPIDEEPPPDDEEPDPEELRYAPRPPSRFRWLTRLCVTVVALGLIGVGLRMAYDWTQRQYYVGPYPAGSTDLNSRVAIFRGISQQIPGVKLSEVFELQNLQLSQLPPYERERVVCTIAADDLRHARSIVAELTAKAAGYTTPPPNRRLTPSPTLTTDAPRSRSSTRHTEEPTAGAVRSWAADRQADDLSDVPVECDPDDSISQPTGQK</sequence>
<dbReference type="SMART" id="SM00331">
    <property type="entry name" value="PP2C_SIG"/>
    <property type="match status" value="1"/>
</dbReference>
<keyword evidence="2" id="KW-0812">Transmembrane</keyword>
<dbReference type="PROSITE" id="PS51746">
    <property type="entry name" value="PPM_2"/>
    <property type="match status" value="1"/>
</dbReference>
<dbReference type="Gene3D" id="3.60.40.10">
    <property type="entry name" value="PPM-type phosphatase domain"/>
    <property type="match status" value="1"/>
</dbReference>
<feature type="compositionally biased region" description="Low complexity" evidence="1">
    <location>
        <begin position="292"/>
        <end position="303"/>
    </location>
</feature>
<dbReference type="InterPro" id="IPR015655">
    <property type="entry name" value="PP2C"/>
</dbReference>
<dbReference type="GO" id="GO:0004722">
    <property type="term" value="F:protein serine/threonine phosphatase activity"/>
    <property type="evidence" value="ECO:0007669"/>
    <property type="project" value="InterPro"/>
</dbReference>
<dbReference type="SMART" id="SM00332">
    <property type="entry name" value="PP2Cc"/>
    <property type="match status" value="1"/>
</dbReference>
<keyword evidence="2" id="KW-0472">Membrane</keyword>
<dbReference type="CDD" id="cd00143">
    <property type="entry name" value="PP2Cc"/>
    <property type="match status" value="1"/>
</dbReference>
<name>A0A3D9VEE7_THECX</name>
<dbReference type="EMBL" id="QTUC01000001">
    <property type="protein sequence ID" value="REF36514.1"/>
    <property type="molecule type" value="Genomic_DNA"/>
</dbReference>
<feature type="compositionally biased region" description="Acidic residues" evidence="1">
    <location>
        <begin position="304"/>
        <end position="317"/>
    </location>
</feature>
<dbReference type="PANTHER" id="PTHR47992">
    <property type="entry name" value="PROTEIN PHOSPHATASE"/>
    <property type="match status" value="1"/>
</dbReference>
<reference evidence="4 5" key="1">
    <citation type="submission" date="2018-08" db="EMBL/GenBank/DDBJ databases">
        <title>Sequencing the genomes of 1000 actinobacteria strains.</title>
        <authorList>
            <person name="Klenk H.-P."/>
        </authorList>
    </citation>
    <scope>NUCLEOTIDE SEQUENCE [LARGE SCALE GENOMIC DNA]</scope>
    <source>
        <strain evidence="4 5">DSM 22891</strain>
    </source>
</reference>
<keyword evidence="5" id="KW-1185">Reference proteome</keyword>
<feature type="domain" description="PPM-type phosphatase" evidence="3">
    <location>
        <begin position="6"/>
        <end position="238"/>
    </location>
</feature>
<evidence type="ECO:0000256" key="1">
    <source>
        <dbReference type="SAM" id="MobiDB-lite"/>
    </source>
</evidence>
<keyword evidence="2" id="KW-1133">Transmembrane helix</keyword>
<dbReference type="InterPro" id="IPR036457">
    <property type="entry name" value="PPM-type-like_dom_sf"/>
</dbReference>
<evidence type="ECO:0000313" key="4">
    <source>
        <dbReference type="EMBL" id="REF36514.1"/>
    </source>
</evidence>
<dbReference type="Pfam" id="PF13672">
    <property type="entry name" value="PP2C_2"/>
    <property type="match status" value="1"/>
</dbReference>
<feature type="compositionally biased region" description="Polar residues" evidence="1">
    <location>
        <begin position="449"/>
        <end position="463"/>
    </location>
</feature>
<dbReference type="SUPFAM" id="SSF81606">
    <property type="entry name" value="PP2C-like"/>
    <property type="match status" value="1"/>
</dbReference>
<accession>A0A3D9VEE7</accession>
<feature type="compositionally biased region" description="Acidic residues" evidence="1">
    <location>
        <begin position="488"/>
        <end position="500"/>
    </location>
</feature>
<dbReference type="AlphaFoldDB" id="A0A3D9VEE7"/>
<dbReference type="RefSeq" id="WP_115850140.1">
    <property type="nucleotide sequence ID" value="NZ_QTUC01000001.1"/>
</dbReference>
<dbReference type="Proteomes" id="UP000256485">
    <property type="component" value="Unassembled WGS sequence"/>
</dbReference>
<comment type="caution">
    <text evidence="4">The sequence shown here is derived from an EMBL/GenBank/DDBJ whole genome shotgun (WGS) entry which is preliminary data.</text>
</comment>
<evidence type="ECO:0000313" key="5">
    <source>
        <dbReference type="Proteomes" id="UP000256485"/>
    </source>
</evidence>
<proteinExistence type="predicted"/>
<feature type="region of interest" description="Disordered" evidence="1">
    <location>
        <begin position="265"/>
        <end position="324"/>
    </location>
</feature>
<feature type="transmembrane region" description="Helical" evidence="2">
    <location>
        <begin position="332"/>
        <end position="354"/>
    </location>
</feature>
<dbReference type="InterPro" id="IPR001932">
    <property type="entry name" value="PPM-type_phosphatase-like_dom"/>
</dbReference>
<protein>
    <submittedName>
        <fullName evidence="4">Protein phosphatase</fullName>
    </submittedName>
</protein>
<evidence type="ECO:0000259" key="3">
    <source>
        <dbReference type="PROSITE" id="PS51746"/>
    </source>
</evidence>
<evidence type="ECO:0000256" key="2">
    <source>
        <dbReference type="SAM" id="Phobius"/>
    </source>
</evidence>
<dbReference type="OrthoDB" id="9801841at2"/>
<feature type="compositionally biased region" description="Pro residues" evidence="1">
    <location>
        <begin position="282"/>
        <end position="291"/>
    </location>
</feature>
<gene>
    <name evidence="4" type="ORF">DFJ64_1926</name>
</gene>
<organism evidence="4 5">
    <name type="scientific">Thermasporomyces composti</name>
    <dbReference type="NCBI Taxonomy" id="696763"/>
    <lineage>
        <taxon>Bacteria</taxon>
        <taxon>Bacillati</taxon>
        <taxon>Actinomycetota</taxon>
        <taxon>Actinomycetes</taxon>
        <taxon>Propionibacteriales</taxon>
        <taxon>Nocardioidaceae</taxon>
        <taxon>Thermasporomyces</taxon>
    </lineage>
</organism>